<dbReference type="AlphaFoldDB" id="A0A151CF47"/>
<protein>
    <submittedName>
        <fullName evidence="2">Uncharacterized protein</fullName>
    </submittedName>
</protein>
<evidence type="ECO:0000256" key="1">
    <source>
        <dbReference type="SAM" id="Phobius"/>
    </source>
</evidence>
<keyword evidence="3" id="KW-1185">Reference proteome</keyword>
<feature type="transmembrane region" description="Helical" evidence="1">
    <location>
        <begin position="82"/>
        <end position="101"/>
    </location>
</feature>
<feature type="transmembrane region" description="Helical" evidence="1">
    <location>
        <begin position="58"/>
        <end position="76"/>
    </location>
</feature>
<organism evidence="2 3">
    <name type="scientific">Sulfurovum riftiae</name>
    <dbReference type="NCBI Taxonomy" id="1630136"/>
    <lineage>
        <taxon>Bacteria</taxon>
        <taxon>Pseudomonadati</taxon>
        <taxon>Campylobacterota</taxon>
        <taxon>Epsilonproteobacteria</taxon>
        <taxon>Campylobacterales</taxon>
        <taxon>Sulfurovaceae</taxon>
        <taxon>Sulfurovum</taxon>
    </lineage>
</organism>
<comment type="caution">
    <text evidence="2">The sequence shown here is derived from an EMBL/GenBank/DDBJ whole genome shotgun (WGS) entry which is preliminary data.</text>
</comment>
<gene>
    <name evidence="2" type="ORF">AS592_01675</name>
</gene>
<feature type="transmembrane region" description="Helical" evidence="1">
    <location>
        <begin position="26"/>
        <end position="46"/>
    </location>
</feature>
<evidence type="ECO:0000313" key="2">
    <source>
        <dbReference type="EMBL" id="KYJ86099.1"/>
    </source>
</evidence>
<dbReference type="RefSeq" id="WP_067331493.1">
    <property type="nucleotide sequence ID" value="NZ_LNKT01000045.1"/>
</dbReference>
<reference evidence="2 3" key="1">
    <citation type="submission" date="2015-11" db="EMBL/GenBank/DDBJ databases">
        <title>Draft genome of Sulfurovum riftiae 1812E, a member of the Epsilonproteobacteria isolated from the tube of the deep-sea hydrothermal vent tubewom Riftia pachyptila.</title>
        <authorList>
            <person name="Vetriani C."/>
            <person name="Giovannelli D."/>
        </authorList>
    </citation>
    <scope>NUCLEOTIDE SEQUENCE [LARGE SCALE GENOMIC DNA]</scope>
    <source>
        <strain evidence="2 3">1812E</strain>
    </source>
</reference>
<keyword evidence="1" id="KW-0472">Membrane</keyword>
<keyword evidence="1" id="KW-1133">Transmembrane helix</keyword>
<keyword evidence="1" id="KW-0812">Transmembrane</keyword>
<dbReference type="OrthoDB" id="5372887at2"/>
<sequence length="114" mass="13383">MKTVIILAILVTFVMAFVSYNKSRDFKKLLITLGSFIVMLYLLWVGFRVSIAIFPLKIANIVLGFFAWGGIVYYMLRDRYVWWVIFSPLLVPLLFVLFSLIGGSRYEDIWRQLF</sequence>
<evidence type="ECO:0000313" key="3">
    <source>
        <dbReference type="Proteomes" id="UP000075359"/>
    </source>
</evidence>
<dbReference type="EMBL" id="LNKT01000045">
    <property type="protein sequence ID" value="KYJ86099.1"/>
    <property type="molecule type" value="Genomic_DNA"/>
</dbReference>
<dbReference type="Proteomes" id="UP000075359">
    <property type="component" value="Unassembled WGS sequence"/>
</dbReference>
<proteinExistence type="predicted"/>
<accession>A0A151CF47</accession>
<dbReference type="STRING" id="1630136.AS592_01675"/>
<name>A0A151CF47_9BACT</name>